<accession>H3GRL6</accession>
<dbReference type="VEuPathDB" id="FungiDB:KRP22_8705"/>
<dbReference type="VEuPathDB" id="FungiDB:KRP23_11386"/>
<dbReference type="CDD" id="cd21037">
    <property type="entry name" value="MLKL_NTD"/>
    <property type="match status" value="1"/>
</dbReference>
<sequence>MQSAIANGVGMAADAYLLAGSGSLVVALVELASELYGSKDMCLELIKSVAAVEPRLKELVACNAIEVKTALEQYHKLLVDIRGFLERHVSCNFMSRAASHWKMKRHVQSFYAQLDAVKTLVALDDMAENANRHTLVISTLQRNRHLNEQTNQAIAASVNALQSVVTAMPGELAARLKTEGVALVDIMELKKELKTNEAAYSSQDHQALLDLLNRVSKALHVQVPHVAGWYLSRSDICFDDSNPFAVNNLLELYHGTIYSGAKVTVKAVKASSDDTKTLDMFNNEVKMWFELRNPHILPLYGANNVGYPLLFVSGRAELGNFRDYLSTRRHRVWELFLDAARGVAYLHKHKRVHGNLKCSNLLVTAQGVGVVSDFAFAFVRQSSLSVRPLAPAYHWKAPECFDMYSNPKPRFESDVYALGMCLYEALTGAAPYSEVDEQTAIRLITSGELPPRPADSSVSDEAWELISNMCDRQFSRRIRLSEAISVLEVLVTREKIHSQCLRCVCEAPTCVHCARLVNAMG</sequence>
<proteinExistence type="predicted"/>
<dbReference type="PROSITE" id="PS50011">
    <property type="entry name" value="PROTEIN_KINASE_DOM"/>
    <property type="match status" value="1"/>
</dbReference>
<dbReference type="Proteomes" id="UP000005238">
    <property type="component" value="Unassembled WGS sequence"/>
</dbReference>
<organism evidence="2 3">
    <name type="scientific">Phytophthora ramorum</name>
    <name type="common">Sudden oak death agent</name>
    <dbReference type="NCBI Taxonomy" id="164328"/>
    <lineage>
        <taxon>Eukaryota</taxon>
        <taxon>Sar</taxon>
        <taxon>Stramenopiles</taxon>
        <taxon>Oomycota</taxon>
        <taxon>Peronosporomycetes</taxon>
        <taxon>Peronosporales</taxon>
        <taxon>Peronosporaceae</taxon>
        <taxon>Phytophthora</taxon>
    </lineage>
</organism>
<keyword evidence="3" id="KW-1185">Reference proteome</keyword>
<evidence type="ECO:0000313" key="2">
    <source>
        <dbReference type="EnsemblProtists" id="Phyra79520"/>
    </source>
</evidence>
<feature type="domain" description="Protein kinase" evidence="1">
    <location>
        <begin position="238"/>
        <end position="490"/>
    </location>
</feature>
<dbReference type="GO" id="GO:0004672">
    <property type="term" value="F:protein kinase activity"/>
    <property type="evidence" value="ECO:0007669"/>
    <property type="project" value="InterPro"/>
</dbReference>
<reference evidence="3" key="1">
    <citation type="journal article" date="2006" name="Science">
        <title>Phytophthora genome sequences uncover evolutionary origins and mechanisms of pathogenesis.</title>
        <authorList>
            <person name="Tyler B.M."/>
            <person name="Tripathy S."/>
            <person name="Zhang X."/>
            <person name="Dehal P."/>
            <person name="Jiang R.H."/>
            <person name="Aerts A."/>
            <person name="Arredondo F.D."/>
            <person name="Baxter L."/>
            <person name="Bensasson D."/>
            <person name="Beynon J.L."/>
            <person name="Chapman J."/>
            <person name="Damasceno C.M."/>
            <person name="Dorrance A.E."/>
            <person name="Dou D."/>
            <person name="Dickerman A.W."/>
            <person name="Dubchak I.L."/>
            <person name="Garbelotto M."/>
            <person name="Gijzen M."/>
            <person name="Gordon S.G."/>
            <person name="Govers F."/>
            <person name="Grunwald N.J."/>
            <person name="Huang W."/>
            <person name="Ivors K.L."/>
            <person name="Jones R.W."/>
            <person name="Kamoun S."/>
            <person name="Krampis K."/>
            <person name="Lamour K.H."/>
            <person name="Lee M.K."/>
            <person name="McDonald W.H."/>
            <person name="Medina M."/>
            <person name="Meijer H.J."/>
            <person name="Nordberg E.K."/>
            <person name="Maclean D.J."/>
            <person name="Ospina-Giraldo M.D."/>
            <person name="Morris P.F."/>
            <person name="Phuntumart V."/>
            <person name="Putnam N.H."/>
            <person name="Rash S."/>
            <person name="Rose J.K."/>
            <person name="Sakihama Y."/>
            <person name="Salamov A.A."/>
            <person name="Savidor A."/>
            <person name="Scheuring C.F."/>
            <person name="Smith B.M."/>
            <person name="Sobral B.W."/>
            <person name="Terry A."/>
            <person name="Torto-Alalibo T.A."/>
            <person name="Win J."/>
            <person name="Xu Z."/>
            <person name="Zhang H."/>
            <person name="Grigoriev I.V."/>
            <person name="Rokhsar D.S."/>
            <person name="Boore J.L."/>
        </authorList>
    </citation>
    <scope>NUCLEOTIDE SEQUENCE [LARGE SCALE GENOMIC DNA]</scope>
    <source>
        <strain evidence="3">Pr102</strain>
    </source>
</reference>
<dbReference type="PANTHER" id="PTHR44329">
    <property type="entry name" value="SERINE/THREONINE-PROTEIN KINASE TNNI3K-RELATED"/>
    <property type="match status" value="1"/>
</dbReference>
<protein>
    <recommendedName>
        <fullName evidence="1">Protein kinase domain-containing protein</fullName>
    </recommendedName>
</protein>
<dbReference type="InterPro" id="IPR059179">
    <property type="entry name" value="MLKL-like_MCAfunc"/>
</dbReference>
<dbReference type="EnsemblProtists" id="Phyra79520">
    <property type="protein sequence ID" value="Phyra79520"/>
    <property type="gene ID" value="Phyra79520"/>
</dbReference>
<evidence type="ECO:0000313" key="3">
    <source>
        <dbReference type="Proteomes" id="UP000005238"/>
    </source>
</evidence>
<dbReference type="STRING" id="164328.H3GRL6"/>
<dbReference type="Gene3D" id="1.10.510.10">
    <property type="entry name" value="Transferase(Phosphotransferase) domain 1"/>
    <property type="match status" value="1"/>
</dbReference>
<dbReference type="GO" id="GO:0005524">
    <property type="term" value="F:ATP binding"/>
    <property type="evidence" value="ECO:0007669"/>
    <property type="project" value="InterPro"/>
</dbReference>
<dbReference type="InterPro" id="IPR011009">
    <property type="entry name" value="Kinase-like_dom_sf"/>
</dbReference>
<dbReference type="InterPro" id="IPR000719">
    <property type="entry name" value="Prot_kinase_dom"/>
</dbReference>
<dbReference type="SUPFAM" id="SSF56112">
    <property type="entry name" value="Protein kinase-like (PK-like)"/>
    <property type="match status" value="1"/>
</dbReference>
<dbReference type="InterPro" id="IPR051681">
    <property type="entry name" value="Ser/Thr_Kinases-Pseudokinases"/>
</dbReference>
<dbReference type="EMBL" id="DS566038">
    <property type="status" value="NOT_ANNOTATED_CDS"/>
    <property type="molecule type" value="Genomic_DNA"/>
</dbReference>
<evidence type="ECO:0000259" key="1">
    <source>
        <dbReference type="PROSITE" id="PS50011"/>
    </source>
</evidence>
<reference evidence="2" key="2">
    <citation type="submission" date="2015-06" db="UniProtKB">
        <authorList>
            <consortium name="EnsemblProtists"/>
        </authorList>
    </citation>
    <scope>IDENTIFICATION</scope>
    <source>
        <strain evidence="2">Pr102</strain>
    </source>
</reference>
<dbReference type="AlphaFoldDB" id="H3GRL6"/>
<dbReference type="InterPro" id="IPR001245">
    <property type="entry name" value="Ser-Thr/Tyr_kinase_cat_dom"/>
</dbReference>
<dbReference type="InParanoid" id="H3GRL6"/>
<dbReference type="Pfam" id="PF07714">
    <property type="entry name" value="PK_Tyr_Ser-Thr"/>
    <property type="match status" value="1"/>
</dbReference>
<name>H3GRL6_PHYRM</name>
<dbReference type="PANTHER" id="PTHR44329:SF214">
    <property type="entry name" value="PROTEIN KINASE DOMAIN-CONTAINING PROTEIN"/>
    <property type="match status" value="1"/>
</dbReference>
<dbReference type="HOGENOM" id="CLU_000288_7_38_1"/>
<dbReference type="eggNOG" id="KOG0192">
    <property type="taxonomic scope" value="Eukaryota"/>
</dbReference>